<dbReference type="EMBL" id="FOEF01000001">
    <property type="protein sequence ID" value="SEO59810.1"/>
    <property type="molecule type" value="Genomic_DNA"/>
</dbReference>
<dbReference type="Proteomes" id="UP000198582">
    <property type="component" value="Unassembled WGS sequence"/>
</dbReference>
<feature type="region of interest" description="Disordered" evidence="1">
    <location>
        <begin position="51"/>
        <end position="74"/>
    </location>
</feature>
<dbReference type="AlphaFoldDB" id="A0A1H8QZQ8"/>
<protein>
    <submittedName>
        <fullName evidence="2">Uncharacterized protein</fullName>
    </submittedName>
</protein>
<proteinExistence type="predicted"/>
<accession>A0A1H8QZQ8</accession>
<evidence type="ECO:0000313" key="3">
    <source>
        <dbReference type="Proteomes" id="UP000198582"/>
    </source>
</evidence>
<evidence type="ECO:0000256" key="1">
    <source>
        <dbReference type="SAM" id="MobiDB-lite"/>
    </source>
</evidence>
<dbReference type="RefSeq" id="WP_091611914.1">
    <property type="nucleotide sequence ID" value="NZ_FOEF01000001.1"/>
</dbReference>
<feature type="region of interest" description="Disordered" evidence="1">
    <location>
        <begin position="97"/>
        <end position="133"/>
    </location>
</feature>
<reference evidence="2 3" key="1">
    <citation type="submission" date="2016-10" db="EMBL/GenBank/DDBJ databases">
        <authorList>
            <person name="de Groot N.N."/>
        </authorList>
    </citation>
    <scope>NUCLEOTIDE SEQUENCE [LARGE SCALE GENOMIC DNA]</scope>
    <source>
        <strain evidence="2 3">DSM 44993</strain>
    </source>
</reference>
<evidence type="ECO:0000313" key="2">
    <source>
        <dbReference type="EMBL" id="SEO59810.1"/>
    </source>
</evidence>
<name>A0A1H8QZQ8_9PSEU</name>
<feature type="compositionally biased region" description="Polar residues" evidence="1">
    <location>
        <begin position="97"/>
        <end position="109"/>
    </location>
</feature>
<dbReference type="OrthoDB" id="3427828at2"/>
<gene>
    <name evidence="2" type="ORF">SAMN04489732_101563</name>
</gene>
<sequence>MTTFAVAALALVLTGCGAKSESGTASASGAKPELGLAAPFGNVLELASAAKQGTEKSKSAKMSMEMSAGGKTEASQFGTGKAWLKISPDATDPLSQAFSKAMSQASEQGDPSRVLDQVAKTGRIVAPTRPSSA</sequence>
<dbReference type="STRING" id="394193.SAMN04489732_101563"/>
<organism evidence="2 3">
    <name type="scientific">Amycolatopsis saalfeldensis</name>
    <dbReference type="NCBI Taxonomy" id="394193"/>
    <lineage>
        <taxon>Bacteria</taxon>
        <taxon>Bacillati</taxon>
        <taxon>Actinomycetota</taxon>
        <taxon>Actinomycetes</taxon>
        <taxon>Pseudonocardiales</taxon>
        <taxon>Pseudonocardiaceae</taxon>
        <taxon>Amycolatopsis</taxon>
    </lineage>
</organism>
<keyword evidence="3" id="KW-1185">Reference proteome</keyword>